<dbReference type="SMART" id="SM00091">
    <property type="entry name" value="PAS"/>
    <property type="match status" value="1"/>
</dbReference>
<gene>
    <name evidence="5" type="ORF">E4099_00745</name>
</gene>
<protein>
    <submittedName>
        <fullName evidence="5">PAS domain-containing protein</fullName>
    </submittedName>
</protein>
<keyword evidence="6" id="KW-1185">Reference proteome</keyword>
<dbReference type="Proteomes" id="UP000297948">
    <property type="component" value="Unassembled WGS sequence"/>
</dbReference>
<dbReference type="InterPro" id="IPR036457">
    <property type="entry name" value="PPM-type-like_dom_sf"/>
</dbReference>
<dbReference type="InterPro" id="IPR000014">
    <property type="entry name" value="PAS"/>
</dbReference>
<evidence type="ECO:0000313" key="5">
    <source>
        <dbReference type="EMBL" id="TGB19390.1"/>
    </source>
</evidence>
<dbReference type="InterPro" id="IPR013656">
    <property type="entry name" value="PAS_4"/>
</dbReference>
<dbReference type="Gene3D" id="3.60.40.10">
    <property type="entry name" value="PPM-type phosphatase domain"/>
    <property type="match status" value="1"/>
</dbReference>
<sequence length="413" mass="44928">MTGALDYAALFAAIPAPCLVMGPDLVIVEANAAYLETIGRGRQELLGRHVFEVFPENPADPEAEGARNLRASLQRVLKRRVRDVVAPQKYDIPQPGNPGVFEERWWSPINTPVLGPDGEVAWIIQRVEDITGYVRDHEPGRPPDTSADRMRAMEIELFARARELKELNDELRQAHAEERQVALALQRSMLHAPDAERHREIAVCYMPATHSLNVCGDWYDVADVSEDRVAVAVGDVVGHGLKAATIMGMLRSALSATIRASEGPARALEALERYAESIEGALGTTAVKALIDKRAHAIVYSSAGHPPPILLHPDGTTELLDQVVDPPLGALMVQVPRSQASVLYKPGDALVLYTDGLIERPGEDIDVGLERLTTALSRSVGVGVEHITEAVLDELGMSEGPARDDIAMLVIFL</sequence>
<organism evidence="5 6">
    <name type="scientific">Streptomyces palmae</name>
    <dbReference type="NCBI Taxonomy" id="1701085"/>
    <lineage>
        <taxon>Bacteria</taxon>
        <taxon>Bacillati</taxon>
        <taxon>Actinomycetota</taxon>
        <taxon>Actinomycetes</taxon>
        <taxon>Kitasatosporales</taxon>
        <taxon>Streptomycetaceae</taxon>
        <taxon>Streptomyces</taxon>
    </lineage>
</organism>
<dbReference type="GO" id="GO:0016791">
    <property type="term" value="F:phosphatase activity"/>
    <property type="evidence" value="ECO:0007669"/>
    <property type="project" value="TreeGrafter"/>
</dbReference>
<proteinExistence type="predicted"/>
<dbReference type="PANTHER" id="PTHR43156:SF2">
    <property type="entry name" value="STAGE II SPORULATION PROTEIN E"/>
    <property type="match status" value="1"/>
</dbReference>
<dbReference type="InterPro" id="IPR001932">
    <property type="entry name" value="PPM-type_phosphatase-like_dom"/>
</dbReference>
<dbReference type="OrthoDB" id="118142at2"/>
<dbReference type="SUPFAM" id="SSF81606">
    <property type="entry name" value="PP2C-like"/>
    <property type="match status" value="1"/>
</dbReference>
<dbReference type="InterPro" id="IPR052016">
    <property type="entry name" value="Bact_Sigma-Reg"/>
</dbReference>
<accession>A0A4Z0HGK0</accession>
<dbReference type="InterPro" id="IPR035965">
    <property type="entry name" value="PAS-like_dom_sf"/>
</dbReference>
<dbReference type="AlphaFoldDB" id="A0A4Z0HGK0"/>
<evidence type="ECO:0000256" key="2">
    <source>
        <dbReference type="SAM" id="Coils"/>
    </source>
</evidence>
<dbReference type="RefSeq" id="WP_135336897.1">
    <property type="nucleotide sequence ID" value="NZ_JBHLTX010000035.1"/>
</dbReference>
<evidence type="ECO:0000259" key="4">
    <source>
        <dbReference type="SMART" id="SM00331"/>
    </source>
</evidence>
<keyword evidence="1" id="KW-0378">Hydrolase</keyword>
<dbReference type="SUPFAM" id="SSF55785">
    <property type="entry name" value="PYP-like sensor domain (PAS domain)"/>
    <property type="match status" value="1"/>
</dbReference>
<feature type="domain" description="PAS" evidence="3">
    <location>
        <begin position="5"/>
        <end position="71"/>
    </location>
</feature>
<evidence type="ECO:0000256" key="1">
    <source>
        <dbReference type="ARBA" id="ARBA00022801"/>
    </source>
</evidence>
<dbReference type="CDD" id="cd00130">
    <property type="entry name" value="PAS"/>
    <property type="match status" value="1"/>
</dbReference>
<evidence type="ECO:0000259" key="3">
    <source>
        <dbReference type="SMART" id="SM00091"/>
    </source>
</evidence>
<dbReference type="PANTHER" id="PTHR43156">
    <property type="entry name" value="STAGE II SPORULATION PROTEIN E-RELATED"/>
    <property type="match status" value="1"/>
</dbReference>
<feature type="coiled-coil region" evidence="2">
    <location>
        <begin position="150"/>
        <end position="184"/>
    </location>
</feature>
<dbReference type="Pfam" id="PF07228">
    <property type="entry name" value="SpoIIE"/>
    <property type="match status" value="1"/>
</dbReference>
<keyword evidence="2" id="KW-0175">Coiled coil</keyword>
<comment type="caution">
    <text evidence="5">The sequence shown here is derived from an EMBL/GenBank/DDBJ whole genome shotgun (WGS) entry which is preliminary data.</text>
</comment>
<dbReference type="Pfam" id="PF08448">
    <property type="entry name" value="PAS_4"/>
    <property type="match status" value="1"/>
</dbReference>
<reference evidence="5 6" key="1">
    <citation type="submission" date="2019-03" db="EMBL/GenBank/DDBJ databases">
        <authorList>
            <person name="Gonzalez-Pimentel J.L."/>
        </authorList>
    </citation>
    <scope>NUCLEOTIDE SEQUENCE [LARGE SCALE GENOMIC DNA]</scope>
    <source>
        <strain evidence="5 6">JCM 31289</strain>
    </source>
</reference>
<dbReference type="EMBL" id="SRID01000002">
    <property type="protein sequence ID" value="TGB19390.1"/>
    <property type="molecule type" value="Genomic_DNA"/>
</dbReference>
<feature type="domain" description="PPM-type phosphatase" evidence="4">
    <location>
        <begin position="199"/>
        <end position="413"/>
    </location>
</feature>
<evidence type="ECO:0000313" key="6">
    <source>
        <dbReference type="Proteomes" id="UP000297948"/>
    </source>
</evidence>
<name>A0A4Z0HGK0_9ACTN</name>
<dbReference type="SMART" id="SM00331">
    <property type="entry name" value="PP2C_SIG"/>
    <property type="match status" value="1"/>
</dbReference>
<dbReference type="Gene3D" id="3.30.450.20">
    <property type="entry name" value="PAS domain"/>
    <property type="match status" value="1"/>
</dbReference>